<name>A0AAN8J697_PATCE</name>
<accession>A0AAN8J697</accession>
<feature type="domain" description="Fibrinogen C-terminal" evidence="2">
    <location>
        <begin position="122"/>
        <end position="318"/>
    </location>
</feature>
<dbReference type="InterPro" id="IPR050373">
    <property type="entry name" value="Fibrinogen_C-term_domain"/>
</dbReference>
<dbReference type="EMBL" id="JAZGQO010000014">
    <property type="protein sequence ID" value="KAK6170986.1"/>
    <property type="molecule type" value="Genomic_DNA"/>
</dbReference>
<sequence length="352" mass="40181">MGVSIRLYLTLPLVFVMVSTGNVIDFIQTNVLEESPDCMNNDYNGFILKEPKLSLIDCARFCSNHENCRRFMFDKEAHLCSLYESGENCITSEDWSKKVSYRLTSVCDAVSCSRCAIGYYGDQCKYIIKDCMDGMQKGVVPPKRSLMSFIQPSTHGPVLEVKCVFDWGGLTFIHSRETICMEADFNRTWHDYSVGFGNRHGNYWIGLENIYDIVQNHPKLTLAVVMTHGGGNPNVHGFYKGFNVTNSDDDYKITIEQYTGHQDYSSGDSLTNGTYSINGRPFSTYDRDSSGNDCPVRFGGGWWYQDQPFCCRANVNGRRSNTGLPFEATWHWLDNQGNRSDYRRIQLYLKRS</sequence>
<dbReference type="InterPro" id="IPR014716">
    <property type="entry name" value="Fibrinogen_a/b/g_C_1"/>
</dbReference>
<dbReference type="SMART" id="SM00186">
    <property type="entry name" value="FBG"/>
    <property type="match status" value="1"/>
</dbReference>
<protein>
    <recommendedName>
        <fullName evidence="2">Fibrinogen C-terminal domain-containing protein</fullName>
    </recommendedName>
</protein>
<gene>
    <name evidence="3" type="ORF">SNE40_019257</name>
</gene>
<organism evidence="3 4">
    <name type="scientific">Patella caerulea</name>
    <name type="common">Rayed Mediterranean limpet</name>
    <dbReference type="NCBI Taxonomy" id="87958"/>
    <lineage>
        <taxon>Eukaryota</taxon>
        <taxon>Metazoa</taxon>
        <taxon>Spiralia</taxon>
        <taxon>Lophotrochozoa</taxon>
        <taxon>Mollusca</taxon>
        <taxon>Gastropoda</taxon>
        <taxon>Patellogastropoda</taxon>
        <taxon>Patelloidea</taxon>
        <taxon>Patellidae</taxon>
        <taxon>Patella</taxon>
    </lineage>
</organism>
<dbReference type="InterPro" id="IPR003609">
    <property type="entry name" value="Pan_app"/>
</dbReference>
<reference evidence="3 4" key="1">
    <citation type="submission" date="2024-01" db="EMBL/GenBank/DDBJ databases">
        <title>The genome of the rayed Mediterranean limpet Patella caerulea (Linnaeus, 1758).</title>
        <authorList>
            <person name="Anh-Thu Weber A."/>
            <person name="Halstead-Nussloch G."/>
        </authorList>
    </citation>
    <scope>NUCLEOTIDE SEQUENCE [LARGE SCALE GENOMIC DNA]</scope>
    <source>
        <strain evidence="3">AATW-2023a</strain>
        <tissue evidence="3">Whole specimen</tissue>
    </source>
</reference>
<keyword evidence="1" id="KW-0732">Signal</keyword>
<dbReference type="Pfam" id="PF00024">
    <property type="entry name" value="PAN_1"/>
    <property type="match status" value="1"/>
</dbReference>
<dbReference type="Proteomes" id="UP001347796">
    <property type="component" value="Unassembled WGS sequence"/>
</dbReference>
<evidence type="ECO:0000313" key="4">
    <source>
        <dbReference type="Proteomes" id="UP001347796"/>
    </source>
</evidence>
<dbReference type="PROSITE" id="PS51406">
    <property type="entry name" value="FIBRINOGEN_C_2"/>
    <property type="match status" value="1"/>
</dbReference>
<feature type="chain" id="PRO_5042917817" description="Fibrinogen C-terminal domain-containing protein" evidence="1">
    <location>
        <begin position="22"/>
        <end position="352"/>
    </location>
</feature>
<dbReference type="GO" id="GO:0005615">
    <property type="term" value="C:extracellular space"/>
    <property type="evidence" value="ECO:0007669"/>
    <property type="project" value="TreeGrafter"/>
</dbReference>
<evidence type="ECO:0000313" key="3">
    <source>
        <dbReference type="EMBL" id="KAK6170986.1"/>
    </source>
</evidence>
<dbReference type="Gene3D" id="3.90.215.10">
    <property type="entry name" value="Gamma Fibrinogen, chain A, domain 1"/>
    <property type="match status" value="1"/>
</dbReference>
<dbReference type="SUPFAM" id="SSF56496">
    <property type="entry name" value="Fibrinogen C-terminal domain-like"/>
    <property type="match status" value="1"/>
</dbReference>
<dbReference type="PANTHER" id="PTHR19143">
    <property type="entry name" value="FIBRINOGEN/TENASCIN/ANGIOPOEITIN"/>
    <property type="match status" value="1"/>
</dbReference>
<dbReference type="InterPro" id="IPR036056">
    <property type="entry name" value="Fibrinogen-like_C"/>
</dbReference>
<dbReference type="InterPro" id="IPR002181">
    <property type="entry name" value="Fibrinogen_a/b/g_C_dom"/>
</dbReference>
<comment type="caution">
    <text evidence="3">The sequence shown here is derived from an EMBL/GenBank/DDBJ whole genome shotgun (WGS) entry which is preliminary data.</text>
</comment>
<dbReference type="Pfam" id="PF00147">
    <property type="entry name" value="Fibrinogen_C"/>
    <property type="match status" value="1"/>
</dbReference>
<dbReference type="AlphaFoldDB" id="A0AAN8J697"/>
<evidence type="ECO:0000256" key="1">
    <source>
        <dbReference type="SAM" id="SignalP"/>
    </source>
</evidence>
<keyword evidence="4" id="KW-1185">Reference proteome</keyword>
<proteinExistence type="predicted"/>
<feature type="signal peptide" evidence="1">
    <location>
        <begin position="1"/>
        <end position="21"/>
    </location>
</feature>
<evidence type="ECO:0000259" key="2">
    <source>
        <dbReference type="PROSITE" id="PS51406"/>
    </source>
</evidence>